<comment type="cofactor">
    <cofactor evidence="3">
        <name>Mg(2+)</name>
        <dbReference type="ChEBI" id="CHEBI:18420"/>
    </cofactor>
</comment>
<dbReference type="PROSITE" id="PS00794">
    <property type="entry name" value="HPPK"/>
    <property type="match status" value="1"/>
</dbReference>
<reference evidence="17 18" key="1">
    <citation type="journal article" date="2015" name="Fungal Genet. Biol.">
        <title>Evolution of novel wood decay mechanisms in Agaricales revealed by the genome sequences of Fistulina hepatica and Cylindrobasidium torrendii.</title>
        <authorList>
            <person name="Floudas D."/>
            <person name="Held B.W."/>
            <person name="Riley R."/>
            <person name="Nagy L.G."/>
            <person name="Koehler G."/>
            <person name="Ransdell A.S."/>
            <person name="Younus H."/>
            <person name="Chow J."/>
            <person name="Chiniquy J."/>
            <person name="Lipzen A."/>
            <person name="Tritt A."/>
            <person name="Sun H."/>
            <person name="Haridas S."/>
            <person name="LaButti K."/>
            <person name="Ohm R.A."/>
            <person name="Kues U."/>
            <person name="Blanchette R.A."/>
            <person name="Grigoriev I.V."/>
            <person name="Minto R.E."/>
            <person name="Hibbett D.S."/>
        </authorList>
    </citation>
    <scope>NUCLEOTIDE SEQUENCE [LARGE SCALE GENOMIC DNA]</scope>
    <source>
        <strain evidence="17 18">ATCC 64428</strain>
    </source>
</reference>
<keyword evidence="8" id="KW-0808">Transferase</keyword>
<evidence type="ECO:0000256" key="4">
    <source>
        <dbReference type="ARBA" id="ARBA00004763"/>
    </source>
</evidence>
<dbReference type="SUPFAM" id="SSF55083">
    <property type="entry name" value="6-hydroxymethyl-7,8-dihydropterin pyrophosphokinase, HPPK"/>
    <property type="match status" value="1"/>
</dbReference>
<comment type="similarity">
    <text evidence="6">In the N-terminal section; belongs to the DHNA family.</text>
</comment>
<evidence type="ECO:0000256" key="14">
    <source>
        <dbReference type="ARBA" id="ARBA00022909"/>
    </source>
</evidence>
<accession>A0A0D7AF46</accession>
<dbReference type="OrthoDB" id="615426at2759"/>
<dbReference type="InterPro" id="IPR000550">
    <property type="entry name" value="Hppk"/>
</dbReference>
<keyword evidence="11" id="KW-0418">Kinase</keyword>
<dbReference type="InterPro" id="IPR035907">
    <property type="entry name" value="Hppk_sf"/>
</dbReference>
<proteinExistence type="inferred from homology"/>
<dbReference type="SUPFAM" id="SSF51717">
    <property type="entry name" value="Dihydropteroate synthetase-like"/>
    <property type="match status" value="1"/>
</dbReference>
<dbReference type="GO" id="GO:0016301">
    <property type="term" value="F:kinase activity"/>
    <property type="evidence" value="ECO:0007669"/>
    <property type="project" value="UniProtKB-KW"/>
</dbReference>
<dbReference type="InterPro" id="IPR043133">
    <property type="entry name" value="GTP-CH-I_C/QueF"/>
</dbReference>
<evidence type="ECO:0000256" key="15">
    <source>
        <dbReference type="ARBA" id="ARBA00023268"/>
    </source>
</evidence>
<dbReference type="GO" id="GO:0003848">
    <property type="term" value="F:2-amino-4-hydroxy-6-hydroxymethyldihydropteridine diphosphokinase activity"/>
    <property type="evidence" value="ECO:0007669"/>
    <property type="project" value="UniProtKB-EC"/>
</dbReference>
<organism evidence="17 18">
    <name type="scientific">Fistulina hepatica ATCC 64428</name>
    <dbReference type="NCBI Taxonomy" id="1128425"/>
    <lineage>
        <taxon>Eukaryota</taxon>
        <taxon>Fungi</taxon>
        <taxon>Dikarya</taxon>
        <taxon>Basidiomycota</taxon>
        <taxon>Agaricomycotina</taxon>
        <taxon>Agaricomycetes</taxon>
        <taxon>Agaricomycetidae</taxon>
        <taxon>Agaricales</taxon>
        <taxon>Fistulinaceae</taxon>
        <taxon>Fistulina</taxon>
    </lineage>
</organism>
<dbReference type="Pfam" id="PF00809">
    <property type="entry name" value="Pterin_bind"/>
    <property type="match status" value="1"/>
</dbReference>
<evidence type="ECO:0000256" key="2">
    <source>
        <dbReference type="ARBA" id="ARBA00000198"/>
    </source>
</evidence>
<evidence type="ECO:0000256" key="7">
    <source>
        <dbReference type="ARBA" id="ARBA00009951"/>
    </source>
</evidence>
<evidence type="ECO:0000256" key="9">
    <source>
        <dbReference type="ARBA" id="ARBA00022723"/>
    </source>
</evidence>
<evidence type="ECO:0000259" key="16">
    <source>
        <dbReference type="PROSITE" id="PS50972"/>
    </source>
</evidence>
<evidence type="ECO:0000256" key="12">
    <source>
        <dbReference type="ARBA" id="ARBA00022840"/>
    </source>
</evidence>
<feature type="non-terminal residue" evidence="17">
    <location>
        <position position="1"/>
    </location>
</feature>
<dbReference type="Gene3D" id="3.30.1130.10">
    <property type="match status" value="1"/>
</dbReference>
<dbReference type="GO" id="GO:0046872">
    <property type="term" value="F:metal ion binding"/>
    <property type="evidence" value="ECO:0007669"/>
    <property type="project" value="UniProtKB-KW"/>
</dbReference>
<dbReference type="InterPro" id="IPR011005">
    <property type="entry name" value="Dihydropteroate_synth-like_sf"/>
</dbReference>
<dbReference type="InterPro" id="IPR000489">
    <property type="entry name" value="Pterin-binding_dom"/>
</dbReference>
<dbReference type="NCBIfam" id="TIGR01498">
    <property type="entry name" value="folK"/>
    <property type="match status" value="1"/>
</dbReference>
<keyword evidence="12" id="KW-0067">ATP-binding</keyword>
<name>A0A0D7AF46_9AGAR</name>
<keyword evidence="15" id="KW-0511">Multifunctional enzyme</keyword>
<dbReference type="GO" id="GO:0004156">
    <property type="term" value="F:dihydropteroate synthase activity"/>
    <property type="evidence" value="ECO:0007669"/>
    <property type="project" value="UniProtKB-EC"/>
</dbReference>
<dbReference type="GO" id="GO:0046654">
    <property type="term" value="P:tetrahydrofolate biosynthetic process"/>
    <property type="evidence" value="ECO:0007669"/>
    <property type="project" value="UniProtKB-UniPathway"/>
</dbReference>
<dbReference type="Gene3D" id="3.20.20.20">
    <property type="entry name" value="Dihydropteroate synthase-like"/>
    <property type="match status" value="1"/>
</dbReference>
<evidence type="ECO:0000256" key="11">
    <source>
        <dbReference type="ARBA" id="ARBA00022777"/>
    </source>
</evidence>
<dbReference type="GO" id="GO:0004150">
    <property type="term" value="F:dihydroneopterin aldolase activity"/>
    <property type="evidence" value="ECO:0007669"/>
    <property type="project" value="InterPro"/>
</dbReference>
<comment type="pathway">
    <text evidence="5">Cofactor biosynthesis; tetrahydrofolate biosynthesis; 2-amino-4-hydroxy-6-hydroxymethyl-7,8-dihydropteridine diphosphate from 7,8-dihydroneopterin triphosphate: step 4/4.</text>
</comment>
<keyword evidence="10" id="KW-0547">Nucleotide-binding</keyword>
<dbReference type="SUPFAM" id="SSF55620">
    <property type="entry name" value="Tetrahydrobiopterin biosynthesis enzymes-like"/>
    <property type="match status" value="1"/>
</dbReference>
<dbReference type="InterPro" id="IPR006157">
    <property type="entry name" value="FolB_dom"/>
</dbReference>
<dbReference type="EMBL" id="KN881721">
    <property type="protein sequence ID" value="KIY49749.1"/>
    <property type="molecule type" value="Genomic_DNA"/>
</dbReference>
<evidence type="ECO:0000256" key="8">
    <source>
        <dbReference type="ARBA" id="ARBA00022679"/>
    </source>
</evidence>
<keyword evidence="18" id="KW-1185">Reference proteome</keyword>
<dbReference type="GO" id="GO:0005740">
    <property type="term" value="C:mitochondrial envelope"/>
    <property type="evidence" value="ECO:0007669"/>
    <property type="project" value="TreeGrafter"/>
</dbReference>
<evidence type="ECO:0000313" key="17">
    <source>
        <dbReference type="EMBL" id="KIY49749.1"/>
    </source>
</evidence>
<protein>
    <submittedName>
        <fullName evidence="17">Dihydropteroate synthase</fullName>
    </submittedName>
</protein>
<dbReference type="GO" id="GO:0046656">
    <property type="term" value="P:folic acid biosynthetic process"/>
    <property type="evidence" value="ECO:0007669"/>
    <property type="project" value="UniProtKB-KW"/>
</dbReference>
<gene>
    <name evidence="17" type="ORF">FISHEDRAFT_11449</name>
</gene>
<evidence type="ECO:0000256" key="1">
    <source>
        <dbReference type="ARBA" id="ARBA00000012"/>
    </source>
</evidence>
<comment type="pathway">
    <text evidence="4">Cofactor biosynthesis; tetrahydrofolate biosynthesis; 7,8-dihydrofolate from 2-amino-4-hydroxy-6-hydroxymethyl-7,8-dihydropteridine diphosphate and 4-aminobenzoate: step 1/2.</text>
</comment>
<dbReference type="Pfam" id="PF01288">
    <property type="entry name" value="HPPK"/>
    <property type="match status" value="1"/>
</dbReference>
<evidence type="ECO:0000256" key="5">
    <source>
        <dbReference type="ARBA" id="ARBA00005051"/>
    </source>
</evidence>
<dbReference type="InterPro" id="IPR006390">
    <property type="entry name" value="DHP_synth_dom"/>
</dbReference>
<comment type="catalytic activity">
    <reaction evidence="2">
        <text>6-hydroxymethyl-7,8-dihydropterin + ATP = (7,8-dihydropterin-6-yl)methyl diphosphate + AMP + H(+)</text>
        <dbReference type="Rhea" id="RHEA:11412"/>
        <dbReference type="ChEBI" id="CHEBI:15378"/>
        <dbReference type="ChEBI" id="CHEBI:30616"/>
        <dbReference type="ChEBI" id="CHEBI:44841"/>
        <dbReference type="ChEBI" id="CHEBI:72950"/>
        <dbReference type="ChEBI" id="CHEBI:456215"/>
        <dbReference type="EC" id="2.7.6.3"/>
    </reaction>
</comment>
<dbReference type="CDD" id="cd00483">
    <property type="entry name" value="HPPK"/>
    <property type="match status" value="1"/>
</dbReference>
<sequence>YFIEDLRCDVIIGINDCEREEKQPVLLSMSLSDEQFNALDSSSLDFRDFSKRLYDALSRSSYHTLESLASSMALQGLLSVGHFKAPVITLSASKPVAIVLAQSSEVAIVRRRSDFPDEFKVAQDASSENGLHTAAIALGSNMGDSFQSIEAALCLLESPAPVISADTNVITNVVDTSFLYETAPMYVVDQPSFINGACIVETNLPPMDLLRLLKEIERHVGRVPSIRNGPRAVDLDIVFYDDKVLDTRTSKASGDENLDGHLVIPHPRLAERQFVLQPLNDMIPNYVHPVLHKRIRDLLATLQPTTPNDEIINKVVPVPRLPSGDDVPATLTHWKWPRASTQIMATLNVTPDSFSGDIRYNSIPDAVAYAQDAVSHGATIIDVGGYSTRPGAAFVPQDEEIARVVPAIRDIRDAGIAVPISIDTFRPRVAEAAILAGANCINDVYAFTGTHDARAMEEGEPSGDQCTIEMKRVARKYSVPVILMHSRGEASANKDYSQYDYAGPNAAVLEGIRVELGAKVSAIVHGRGGVRRWSVIVDPGLGFSKTVKGNVDALRHASSLTTDTKIGRDGTLGKNPLTGYPILIGPSRKSFLGAILQRGEHGRLTEPSDRDWATAATVAHAVDQ</sequence>
<feature type="non-terminal residue" evidence="17">
    <location>
        <position position="624"/>
    </location>
</feature>
<dbReference type="PROSITE" id="PS00793">
    <property type="entry name" value="DHPS_2"/>
    <property type="match status" value="1"/>
</dbReference>
<evidence type="ECO:0000313" key="18">
    <source>
        <dbReference type="Proteomes" id="UP000054144"/>
    </source>
</evidence>
<dbReference type="SMART" id="SM00905">
    <property type="entry name" value="FolB"/>
    <property type="match status" value="1"/>
</dbReference>
<dbReference type="GO" id="GO:0005524">
    <property type="term" value="F:ATP binding"/>
    <property type="evidence" value="ECO:0007669"/>
    <property type="project" value="UniProtKB-KW"/>
</dbReference>
<comment type="similarity">
    <text evidence="7">In the C-terminal section; belongs to the DHPS family.</text>
</comment>
<evidence type="ECO:0000256" key="6">
    <source>
        <dbReference type="ARBA" id="ARBA00009640"/>
    </source>
</evidence>
<dbReference type="Pfam" id="PF02152">
    <property type="entry name" value="FolB"/>
    <property type="match status" value="1"/>
</dbReference>
<dbReference type="PANTHER" id="PTHR20941:SF1">
    <property type="entry name" value="FOLIC ACID SYNTHESIS PROTEIN FOL1"/>
    <property type="match status" value="1"/>
</dbReference>
<keyword evidence="13" id="KW-0460">Magnesium</keyword>
<dbReference type="AlphaFoldDB" id="A0A0D7AF46"/>
<dbReference type="PROSITE" id="PS50972">
    <property type="entry name" value="PTERIN_BINDING"/>
    <property type="match status" value="1"/>
</dbReference>
<evidence type="ECO:0000256" key="3">
    <source>
        <dbReference type="ARBA" id="ARBA00001946"/>
    </source>
</evidence>
<evidence type="ECO:0000256" key="13">
    <source>
        <dbReference type="ARBA" id="ARBA00022842"/>
    </source>
</evidence>
<keyword evidence="14" id="KW-0289">Folate biosynthesis</keyword>
<dbReference type="Gene3D" id="3.30.70.560">
    <property type="entry name" value="7,8-Dihydro-6-hydroxymethylpterin-pyrophosphokinase HPPK"/>
    <property type="match status" value="1"/>
</dbReference>
<dbReference type="NCBIfam" id="TIGR01496">
    <property type="entry name" value="DHPS"/>
    <property type="match status" value="1"/>
</dbReference>
<keyword evidence="9" id="KW-0479">Metal-binding</keyword>
<dbReference type="UniPathway" id="UPA00077">
    <property type="reaction ID" value="UER00155"/>
</dbReference>
<comment type="catalytic activity">
    <reaction evidence="1">
        <text>(7,8-dihydropterin-6-yl)methyl diphosphate + 4-aminobenzoate = 7,8-dihydropteroate + diphosphate</text>
        <dbReference type="Rhea" id="RHEA:19949"/>
        <dbReference type="ChEBI" id="CHEBI:17836"/>
        <dbReference type="ChEBI" id="CHEBI:17839"/>
        <dbReference type="ChEBI" id="CHEBI:33019"/>
        <dbReference type="ChEBI" id="CHEBI:72950"/>
        <dbReference type="EC" id="2.5.1.15"/>
    </reaction>
</comment>
<dbReference type="InterPro" id="IPR045031">
    <property type="entry name" value="DHP_synth-like"/>
</dbReference>
<evidence type="ECO:0000256" key="10">
    <source>
        <dbReference type="ARBA" id="ARBA00022741"/>
    </source>
</evidence>
<feature type="domain" description="Pterin-binding" evidence="16">
    <location>
        <begin position="341"/>
        <end position="624"/>
    </location>
</feature>
<dbReference type="PANTHER" id="PTHR20941">
    <property type="entry name" value="FOLATE SYNTHESIS PROTEINS"/>
    <property type="match status" value="1"/>
</dbReference>
<dbReference type="Proteomes" id="UP000054144">
    <property type="component" value="Unassembled WGS sequence"/>
</dbReference>